<dbReference type="STRING" id="4072.A0A2G2YS89"/>
<evidence type="ECO:0000313" key="5">
    <source>
        <dbReference type="EMBL" id="PHT72610.1"/>
    </source>
</evidence>
<dbReference type="AlphaFoldDB" id="A0A2G2YS89"/>
<evidence type="ECO:0008006" key="7">
    <source>
        <dbReference type="Google" id="ProtNLM"/>
    </source>
</evidence>
<organism evidence="5 6">
    <name type="scientific">Capsicum annuum</name>
    <name type="common">Capsicum pepper</name>
    <dbReference type="NCBI Taxonomy" id="4072"/>
    <lineage>
        <taxon>Eukaryota</taxon>
        <taxon>Viridiplantae</taxon>
        <taxon>Streptophyta</taxon>
        <taxon>Embryophyta</taxon>
        <taxon>Tracheophyta</taxon>
        <taxon>Spermatophyta</taxon>
        <taxon>Magnoliopsida</taxon>
        <taxon>eudicotyledons</taxon>
        <taxon>Gunneridae</taxon>
        <taxon>Pentapetalae</taxon>
        <taxon>asterids</taxon>
        <taxon>lamiids</taxon>
        <taxon>Solanales</taxon>
        <taxon>Solanaceae</taxon>
        <taxon>Solanoideae</taxon>
        <taxon>Capsiceae</taxon>
        <taxon>Capsicum</taxon>
    </lineage>
</organism>
<dbReference type="InterPro" id="IPR027409">
    <property type="entry name" value="GroEL-like_apical_dom_sf"/>
</dbReference>
<sequence>MREVRLRWFGHMTRRGTDAPVRRYEKLSLDGFRQWSRSQDYEIGDGTIRVFVMAGILLEQAEKLLKYGIHPIELQKGMKWLLGCKRSMVEIAIKAVLAVADLERKDVNLDLIKVEGKMPNQIQHANIAILTCPFKPPKPKIKHKDFDDEANHLLMHRSLPAVRWAGGVELELIAIVTDKSFGTTKNSMIYIEHYINSRVMTIFIRDGNKMMIEKTKYSIYNALCMARNLIRYNSVIYGGGSVERSCVIDVEVVADKHPKVEQYAIRAFADVLDSIPIALTENGGLQPIETLSAVKS</sequence>
<dbReference type="PANTHER" id="PTHR11353">
    <property type="entry name" value="CHAPERONIN"/>
    <property type="match status" value="1"/>
</dbReference>
<dbReference type="SUPFAM" id="SSF54849">
    <property type="entry name" value="GroEL-intermediate domain like"/>
    <property type="match status" value="1"/>
</dbReference>
<evidence type="ECO:0000256" key="2">
    <source>
        <dbReference type="ARBA" id="ARBA00022741"/>
    </source>
</evidence>
<dbReference type="GO" id="GO:0140662">
    <property type="term" value="F:ATP-dependent protein folding chaperone"/>
    <property type="evidence" value="ECO:0007669"/>
    <property type="project" value="InterPro"/>
</dbReference>
<evidence type="ECO:0000256" key="1">
    <source>
        <dbReference type="ARBA" id="ARBA00008020"/>
    </source>
</evidence>
<dbReference type="Pfam" id="PF00118">
    <property type="entry name" value="Cpn60_TCP1"/>
    <property type="match status" value="2"/>
</dbReference>
<dbReference type="EMBL" id="AYRZ02000009">
    <property type="protein sequence ID" value="PHT72610.1"/>
    <property type="molecule type" value="Genomic_DNA"/>
</dbReference>
<evidence type="ECO:0000256" key="3">
    <source>
        <dbReference type="ARBA" id="ARBA00022840"/>
    </source>
</evidence>
<dbReference type="InterPro" id="IPR027413">
    <property type="entry name" value="GROEL-like_equatorial_sf"/>
</dbReference>
<reference evidence="5 6" key="2">
    <citation type="journal article" date="2017" name="Genome Biol.">
        <title>New reference genome sequences of hot pepper reveal the massive evolution of plant disease-resistance genes by retroduplication.</title>
        <authorList>
            <person name="Kim S."/>
            <person name="Park J."/>
            <person name="Yeom S.I."/>
            <person name="Kim Y.M."/>
            <person name="Seo E."/>
            <person name="Kim K.T."/>
            <person name="Kim M.S."/>
            <person name="Lee J.M."/>
            <person name="Cheong K."/>
            <person name="Shin H.S."/>
            <person name="Kim S.B."/>
            <person name="Han K."/>
            <person name="Lee J."/>
            <person name="Park M."/>
            <person name="Lee H.A."/>
            <person name="Lee H.Y."/>
            <person name="Lee Y."/>
            <person name="Oh S."/>
            <person name="Lee J.H."/>
            <person name="Choi E."/>
            <person name="Choi E."/>
            <person name="Lee S.E."/>
            <person name="Jeon J."/>
            <person name="Kim H."/>
            <person name="Choi G."/>
            <person name="Song H."/>
            <person name="Lee J."/>
            <person name="Lee S.C."/>
            <person name="Kwon J.K."/>
            <person name="Lee H.Y."/>
            <person name="Koo N."/>
            <person name="Hong Y."/>
            <person name="Kim R.W."/>
            <person name="Kang W.H."/>
            <person name="Huh J.H."/>
            <person name="Kang B.C."/>
            <person name="Yang T.J."/>
            <person name="Lee Y.H."/>
            <person name="Bennetzen J.L."/>
            <person name="Choi D."/>
        </authorList>
    </citation>
    <scope>NUCLEOTIDE SEQUENCE [LARGE SCALE GENOMIC DNA]</scope>
    <source>
        <strain evidence="6">cv. CM334</strain>
    </source>
</reference>
<evidence type="ECO:0000313" key="6">
    <source>
        <dbReference type="Proteomes" id="UP000222542"/>
    </source>
</evidence>
<dbReference type="Gene3D" id="1.10.560.10">
    <property type="entry name" value="GroEL-like equatorial domain"/>
    <property type="match status" value="2"/>
</dbReference>
<accession>A0A2G2YS89</accession>
<dbReference type="Gramene" id="PHT72610">
    <property type="protein sequence ID" value="PHT72610"/>
    <property type="gene ID" value="T459_23395"/>
</dbReference>
<dbReference type="GO" id="GO:0051082">
    <property type="term" value="F:unfolded protein binding"/>
    <property type="evidence" value="ECO:0007669"/>
    <property type="project" value="InterPro"/>
</dbReference>
<name>A0A2G2YS89_CAPAN</name>
<reference evidence="5 6" key="1">
    <citation type="journal article" date="2014" name="Nat. Genet.">
        <title>Genome sequence of the hot pepper provides insights into the evolution of pungency in Capsicum species.</title>
        <authorList>
            <person name="Kim S."/>
            <person name="Park M."/>
            <person name="Yeom S.I."/>
            <person name="Kim Y.M."/>
            <person name="Lee J.M."/>
            <person name="Lee H.A."/>
            <person name="Seo E."/>
            <person name="Choi J."/>
            <person name="Cheong K."/>
            <person name="Kim K.T."/>
            <person name="Jung K."/>
            <person name="Lee G.W."/>
            <person name="Oh S.K."/>
            <person name="Bae C."/>
            <person name="Kim S.B."/>
            <person name="Lee H.Y."/>
            <person name="Kim S.Y."/>
            <person name="Kim M.S."/>
            <person name="Kang B.C."/>
            <person name="Jo Y.D."/>
            <person name="Yang H.B."/>
            <person name="Jeong H.J."/>
            <person name="Kang W.H."/>
            <person name="Kwon J.K."/>
            <person name="Shin C."/>
            <person name="Lim J.Y."/>
            <person name="Park J.H."/>
            <person name="Huh J.H."/>
            <person name="Kim J.S."/>
            <person name="Kim B.D."/>
            <person name="Cohen O."/>
            <person name="Paran I."/>
            <person name="Suh M.C."/>
            <person name="Lee S.B."/>
            <person name="Kim Y.K."/>
            <person name="Shin Y."/>
            <person name="Noh S.J."/>
            <person name="Park J."/>
            <person name="Seo Y.S."/>
            <person name="Kwon S.Y."/>
            <person name="Kim H.A."/>
            <person name="Park J.M."/>
            <person name="Kim H.J."/>
            <person name="Choi S.B."/>
            <person name="Bosland P.W."/>
            <person name="Reeves G."/>
            <person name="Jo S.H."/>
            <person name="Lee B.W."/>
            <person name="Cho H.T."/>
            <person name="Choi H.S."/>
            <person name="Lee M.S."/>
            <person name="Yu Y."/>
            <person name="Do Choi Y."/>
            <person name="Park B.S."/>
            <person name="van Deynze A."/>
            <person name="Ashrafi H."/>
            <person name="Hill T."/>
            <person name="Kim W.T."/>
            <person name="Pai H.S."/>
            <person name="Ahn H.K."/>
            <person name="Yeam I."/>
            <person name="Giovannoni J.J."/>
            <person name="Rose J.K."/>
            <person name="Sorensen I."/>
            <person name="Lee S.J."/>
            <person name="Kim R.W."/>
            <person name="Choi I.Y."/>
            <person name="Choi B.S."/>
            <person name="Lim J.S."/>
            <person name="Lee Y.H."/>
            <person name="Choi D."/>
        </authorList>
    </citation>
    <scope>NUCLEOTIDE SEQUENCE [LARGE SCALE GENOMIC DNA]</scope>
    <source>
        <strain evidence="6">cv. CM334</strain>
    </source>
</reference>
<dbReference type="GO" id="GO:0005524">
    <property type="term" value="F:ATP binding"/>
    <property type="evidence" value="ECO:0007669"/>
    <property type="project" value="UniProtKB-KW"/>
</dbReference>
<dbReference type="PROSITE" id="PS00995">
    <property type="entry name" value="TCP1_3"/>
    <property type="match status" value="1"/>
</dbReference>
<keyword evidence="6" id="KW-1185">Reference proteome</keyword>
<comment type="similarity">
    <text evidence="1">Belongs to the TCP-1 chaperonin family.</text>
</comment>
<dbReference type="Proteomes" id="UP000222542">
    <property type="component" value="Unassembled WGS sequence"/>
</dbReference>
<dbReference type="OMA" id="YIEHYIN"/>
<keyword evidence="2" id="KW-0547">Nucleotide-binding</keyword>
<evidence type="ECO:0000256" key="4">
    <source>
        <dbReference type="ARBA" id="ARBA00023186"/>
    </source>
</evidence>
<dbReference type="InterPro" id="IPR027410">
    <property type="entry name" value="TCP-1-like_intermed_sf"/>
</dbReference>
<dbReference type="SUPFAM" id="SSF52029">
    <property type="entry name" value="GroEL apical domain-like"/>
    <property type="match status" value="1"/>
</dbReference>
<proteinExistence type="inferred from homology"/>
<protein>
    <recommendedName>
        <fullName evidence="7">T-complex protein 1 subunit epsilon</fullName>
    </recommendedName>
</protein>
<comment type="caution">
    <text evidence="5">The sequence shown here is derived from an EMBL/GenBank/DDBJ whole genome shotgun (WGS) entry which is preliminary data.</text>
</comment>
<keyword evidence="4" id="KW-0143">Chaperone</keyword>
<dbReference type="InterPro" id="IPR002194">
    <property type="entry name" value="Chaperonin_TCP-1_CS"/>
</dbReference>
<dbReference type="SUPFAM" id="SSF48592">
    <property type="entry name" value="GroEL equatorial domain-like"/>
    <property type="match status" value="1"/>
</dbReference>
<dbReference type="GO" id="GO:0016887">
    <property type="term" value="F:ATP hydrolysis activity"/>
    <property type="evidence" value="ECO:0007669"/>
    <property type="project" value="InterPro"/>
</dbReference>
<gene>
    <name evidence="5" type="ORF">T459_23395</name>
</gene>
<dbReference type="InterPro" id="IPR017998">
    <property type="entry name" value="Chaperone_TCP-1"/>
</dbReference>
<dbReference type="InterPro" id="IPR002423">
    <property type="entry name" value="Cpn60/GroEL/TCP-1"/>
</dbReference>
<keyword evidence="3" id="KW-0067">ATP-binding</keyword>